<comment type="caution">
    <text evidence="3">The sequence shown here is derived from an EMBL/GenBank/DDBJ whole genome shotgun (WGS) entry which is preliminary data.</text>
</comment>
<accession>A0A5C6S561</accession>
<evidence type="ECO:0000259" key="2">
    <source>
        <dbReference type="Pfam" id="PF25455"/>
    </source>
</evidence>
<dbReference type="InterPro" id="IPR027266">
    <property type="entry name" value="TrmE/GcvT-like"/>
</dbReference>
<evidence type="ECO:0000313" key="4">
    <source>
        <dbReference type="Proteomes" id="UP000321562"/>
    </source>
</evidence>
<gene>
    <name evidence="3" type="ORF">FQV27_12250</name>
</gene>
<feature type="domain" description="CAF17 C-terminal" evidence="2">
    <location>
        <begin position="182"/>
        <end position="241"/>
    </location>
</feature>
<dbReference type="InterPro" id="IPR017703">
    <property type="entry name" value="YgfZ/GCV_T_CS"/>
</dbReference>
<dbReference type="Gene3D" id="3.30.1360.120">
    <property type="entry name" value="Probable tRNA modification gtpase trme, domain 1"/>
    <property type="match status" value="2"/>
</dbReference>
<dbReference type="OrthoDB" id="9796287at2"/>
<protein>
    <submittedName>
        <fullName evidence="3">Folate-binding protein YgfZ</fullName>
    </submittedName>
</protein>
<dbReference type="Pfam" id="PF25455">
    <property type="entry name" value="Beta-barrel_CAF17_C"/>
    <property type="match status" value="1"/>
</dbReference>
<sequence>MTKRRLLRVTGPDRVDFLQGVVTNDVRRAPVYAALLTPQGKYLADFFIIPDGEDALLLDVSADQSDDLQRRLSMYKLRAKVEIAADGRGVTRGTGPAPDGAISDPRGPALGWRGYGVGHDDGSDWDAIRVENLVPEAGIELVPNDSFILEMGFERLHGVDFRKGCYVGQEVTARMKHKTELRKGLARVVIDGEVAPGTAILLPDGREAGTIHTQSGGRAIAYLRFDRIGPGMTAGGVPVAAE</sequence>
<dbReference type="RefSeq" id="WP_147098856.1">
    <property type="nucleotide sequence ID" value="NZ_JBHUFH010000012.1"/>
</dbReference>
<keyword evidence="4" id="KW-1185">Reference proteome</keyword>
<keyword evidence="1" id="KW-0809">Transit peptide</keyword>
<evidence type="ECO:0000313" key="3">
    <source>
        <dbReference type="EMBL" id="TXB68743.1"/>
    </source>
</evidence>
<dbReference type="SUPFAM" id="SSF103025">
    <property type="entry name" value="Folate-binding domain"/>
    <property type="match status" value="1"/>
</dbReference>
<evidence type="ECO:0000256" key="1">
    <source>
        <dbReference type="ARBA" id="ARBA00022946"/>
    </source>
</evidence>
<organism evidence="3 4">
    <name type="scientific">Paracoccus aurantiacus</name>
    <dbReference type="NCBI Taxonomy" id="2599412"/>
    <lineage>
        <taxon>Bacteria</taxon>
        <taxon>Pseudomonadati</taxon>
        <taxon>Pseudomonadota</taxon>
        <taxon>Alphaproteobacteria</taxon>
        <taxon>Rhodobacterales</taxon>
        <taxon>Paracoccaceae</taxon>
        <taxon>Paracoccus</taxon>
    </lineage>
</organism>
<dbReference type="InterPro" id="IPR057460">
    <property type="entry name" value="CAF17_C"/>
</dbReference>
<dbReference type="PANTHER" id="PTHR22602:SF0">
    <property type="entry name" value="TRANSFERASE CAF17, MITOCHONDRIAL-RELATED"/>
    <property type="match status" value="1"/>
</dbReference>
<dbReference type="EMBL" id="VOPL01000004">
    <property type="protein sequence ID" value="TXB68743.1"/>
    <property type="molecule type" value="Genomic_DNA"/>
</dbReference>
<proteinExistence type="predicted"/>
<dbReference type="AlphaFoldDB" id="A0A5C6S561"/>
<name>A0A5C6S561_9RHOB</name>
<dbReference type="PANTHER" id="PTHR22602">
    <property type="entry name" value="TRANSFERASE CAF17, MITOCHONDRIAL-RELATED"/>
    <property type="match status" value="1"/>
</dbReference>
<dbReference type="InterPro" id="IPR045179">
    <property type="entry name" value="YgfZ/GcvT"/>
</dbReference>
<dbReference type="NCBIfam" id="TIGR03317">
    <property type="entry name" value="ygfZ_signature"/>
    <property type="match status" value="1"/>
</dbReference>
<dbReference type="GO" id="GO:0016226">
    <property type="term" value="P:iron-sulfur cluster assembly"/>
    <property type="evidence" value="ECO:0007669"/>
    <property type="project" value="TreeGrafter"/>
</dbReference>
<reference evidence="3 4" key="1">
    <citation type="submission" date="2019-08" db="EMBL/GenBank/DDBJ databases">
        <authorList>
            <person name="Ye J."/>
        </authorList>
    </citation>
    <scope>NUCLEOTIDE SEQUENCE [LARGE SCALE GENOMIC DNA]</scope>
    <source>
        <strain evidence="3 4">TK008</strain>
    </source>
</reference>
<dbReference type="Proteomes" id="UP000321562">
    <property type="component" value="Unassembled WGS sequence"/>
</dbReference>